<organism evidence="2 3">
    <name type="scientific">Anabarilius grahami</name>
    <name type="common">Kanglang fish</name>
    <name type="synonym">Barilius grahami</name>
    <dbReference type="NCBI Taxonomy" id="495550"/>
    <lineage>
        <taxon>Eukaryota</taxon>
        <taxon>Metazoa</taxon>
        <taxon>Chordata</taxon>
        <taxon>Craniata</taxon>
        <taxon>Vertebrata</taxon>
        <taxon>Euteleostomi</taxon>
        <taxon>Actinopterygii</taxon>
        <taxon>Neopterygii</taxon>
        <taxon>Teleostei</taxon>
        <taxon>Ostariophysi</taxon>
        <taxon>Cypriniformes</taxon>
        <taxon>Xenocyprididae</taxon>
        <taxon>Xenocypridinae</taxon>
        <taxon>Xenocypridinae incertae sedis</taxon>
        <taxon>Anabarilius</taxon>
    </lineage>
</organism>
<reference evidence="2 3" key="1">
    <citation type="submission" date="2018-10" db="EMBL/GenBank/DDBJ databases">
        <title>Genome assembly for a Yunnan-Guizhou Plateau 3E fish, Anabarilius grahami (Regan), and its evolutionary and genetic applications.</title>
        <authorList>
            <person name="Jiang W."/>
        </authorList>
    </citation>
    <scope>NUCLEOTIDE SEQUENCE [LARGE SCALE GENOMIC DNA]</scope>
    <source>
        <strain evidence="2">AG-KIZ</strain>
        <tissue evidence="2">Muscle</tissue>
    </source>
</reference>
<feature type="compositionally biased region" description="Basic and acidic residues" evidence="1">
    <location>
        <begin position="1"/>
        <end position="10"/>
    </location>
</feature>
<feature type="region of interest" description="Disordered" evidence="1">
    <location>
        <begin position="1"/>
        <end position="54"/>
    </location>
</feature>
<keyword evidence="3" id="KW-1185">Reference proteome</keyword>
<evidence type="ECO:0000313" key="2">
    <source>
        <dbReference type="EMBL" id="ROL54477.1"/>
    </source>
</evidence>
<accession>A0A3N0Z7N0</accession>
<dbReference type="Proteomes" id="UP000281406">
    <property type="component" value="Unassembled WGS sequence"/>
</dbReference>
<dbReference type="EMBL" id="RJVU01007007">
    <property type="protein sequence ID" value="ROL54477.1"/>
    <property type="molecule type" value="Genomic_DNA"/>
</dbReference>
<sequence length="90" mass="10079">MESIEKKKACQIDTDESSSENVTEPPEKRSAFMHLRSNTPTHPRSRPKELSLDGSQTREIHLLSVIAMSFLPQLVWANETCPLGTVGKTE</sequence>
<dbReference type="AlphaFoldDB" id="A0A3N0Z7N0"/>
<gene>
    <name evidence="2" type="ORF">DPX16_10900</name>
</gene>
<evidence type="ECO:0000313" key="3">
    <source>
        <dbReference type="Proteomes" id="UP000281406"/>
    </source>
</evidence>
<proteinExistence type="predicted"/>
<name>A0A3N0Z7N0_ANAGA</name>
<evidence type="ECO:0000256" key="1">
    <source>
        <dbReference type="SAM" id="MobiDB-lite"/>
    </source>
</evidence>
<comment type="caution">
    <text evidence="2">The sequence shown here is derived from an EMBL/GenBank/DDBJ whole genome shotgun (WGS) entry which is preliminary data.</text>
</comment>
<protein>
    <submittedName>
        <fullName evidence="2">Uncharacterized protein</fullName>
    </submittedName>
</protein>